<dbReference type="Proteomes" id="UP000019335">
    <property type="component" value="Chromosome 20"/>
</dbReference>
<name>W7TH65_9STRA</name>
<dbReference type="GO" id="GO:0043130">
    <property type="term" value="F:ubiquitin binding"/>
    <property type="evidence" value="ECO:0007669"/>
    <property type="project" value="TreeGrafter"/>
</dbReference>
<dbReference type="EMBL" id="AZIL01002041">
    <property type="protein sequence ID" value="EWM22878.1"/>
    <property type="molecule type" value="Genomic_DNA"/>
</dbReference>
<dbReference type="OMA" id="KVYCRQE"/>
<accession>W7TH65</accession>
<evidence type="ECO:0000313" key="9">
    <source>
        <dbReference type="EMBL" id="EWM22878.1"/>
    </source>
</evidence>
<dbReference type="CDD" id="cd22749">
    <property type="entry name" value="Otubain_C65"/>
    <property type="match status" value="1"/>
</dbReference>
<dbReference type="Pfam" id="PF10275">
    <property type="entry name" value="Peptidase_C65"/>
    <property type="match status" value="1"/>
</dbReference>
<dbReference type="OrthoDB" id="18915at2759"/>
<evidence type="ECO:0000256" key="5">
    <source>
        <dbReference type="ARBA" id="ARBA00022801"/>
    </source>
</evidence>
<feature type="region of interest" description="Disordered" evidence="7">
    <location>
        <begin position="124"/>
        <end position="143"/>
    </location>
</feature>
<keyword evidence="3" id="KW-0645">Protease</keyword>
<dbReference type="PANTHER" id="PTHR12931">
    <property type="entry name" value="UBIQUITIN THIOLESTERASE PROTEIN OTUB"/>
    <property type="match status" value="1"/>
</dbReference>
<dbReference type="InterPro" id="IPR038765">
    <property type="entry name" value="Papain-like_cys_pep_sf"/>
</dbReference>
<feature type="compositionally biased region" description="Basic and acidic residues" evidence="7">
    <location>
        <begin position="124"/>
        <end position="133"/>
    </location>
</feature>
<dbReference type="PROSITE" id="PS50802">
    <property type="entry name" value="OTU"/>
    <property type="match status" value="1"/>
</dbReference>
<dbReference type="Gene3D" id="1.20.1300.20">
    <property type="entry name" value="Peptidase C65 Otubain, subdomain 2"/>
    <property type="match status" value="1"/>
</dbReference>
<evidence type="ECO:0000313" key="10">
    <source>
        <dbReference type="Proteomes" id="UP000019335"/>
    </source>
</evidence>
<dbReference type="InterPro" id="IPR019400">
    <property type="entry name" value="Peptidase_C65_otubain"/>
</dbReference>
<dbReference type="GO" id="GO:0006508">
    <property type="term" value="P:proteolysis"/>
    <property type="evidence" value="ECO:0007669"/>
    <property type="project" value="UniProtKB-KW"/>
</dbReference>
<evidence type="ECO:0000256" key="4">
    <source>
        <dbReference type="ARBA" id="ARBA00022786"/>
    </source>
</evidence>
<dbReference type="InterPro" id="IPR042468">
    <property type="entry name" value="Peptidase_C65_otubain_sub1"/>
</dbReference>
<comment type="catalytic activity">
    <reaction evidence="1">
        <text>Thiol-dependent hydrolysis of ester, thioester, amide, peptide and isopeptide bonds formed by the C-terminal Gly of ubiquitin (a 76-residue protein attached to proteins as an intracellular targeting signal).</text>
        <dbReference type="EC" id="3.4.19.12"/>
    </reaction>
</comment>
<evidence type="ECO:0000259" key="8">
    <source>
        <dbReference type="PROSITE" id="PS50802"/>
    </source>
</evidence>
<reference evidence="9 10" key="1">
    <citation type="journal article" date="2014" name="Mol. Plant">
        <title>Chromosome Scale Genome Assembly and Transcriptome Profiling of Nannochloropsis gaditana in Nitrogen Depletion.</title>
        <authorList>
            <person name="Corteggiani Carpinelli E."/>
            <person name="Telatin A."/>
            <person name="Vitulo N."/>
            <person name="Forcato C."/>
            <person name="D'Angelo M."/>
            <person name="Schiavon R."/>
            <person name="Vezzi A."/>
            <person name="Giacometti G.M."/>
            <person name="Morosinotto T."/>
            <person name="Valle G."/>
        </authorList>
    </citation>
    <scope>NUCLEOTIDE SEQUENCE [LARGE SCALE GENOMIC DNA]</scope>
    <source>
        <strain evidence="9 10">B-31</strain>
    </source>
</reference>
<feature type="domain" description="OTU" evidence="8">
    <location>
        <begin position="92"/>
        <end position="316"/>
    </location>
</feature>
<dbReference type="PANTHER" id="PTHR12931:SF15">
    <property type="entry name" value="UBIQUITIN THIOESTERASE OTUBAIN-LIKE"/>
    <property type="match status" value="1"/>
</dbReference>
<gene>
    <name evidence="9" type="ORF">Naga_100676g3</name>
</gene>
<dbReference type="InterPro" id="IPR003323">
    <property type="entry name" value="OTU_dom"/>
</dbReference>
<evidence type="ECO:0000256" key="6">
    <source>
        <dbReference type="ARBA" id="ARBA00022807"/>
    </source>
</evidence>
<organism evidence="9 10">
    <name type="scientific">Nannochloropsis gaditana</name>
    <dbReference type="NCBI Taxonomy" id="72520"/>
    <lineage>
        <taxon>Eukaryota</taxon>
        <taxon>Sar</taxon>
        <taxon>Stramenopiles</taxon>
        <taxon>Ochrophyta</taxon>
        <taxon>Eustigmatophyceae</taxon>
        <taxon>Eustigmatales</taxon>
        <taxon>Monodopsidaceae</taxon>
        <taxon>Nannochloropsis</taxon>
    </lineage>
</organism>
<keyword evidence="10" id="KW-1185">Reference proteome</keyword>
<dbReference type="AlphaFoldDB" id="W7TH65"/>
<dbReference type="GO" id="GO:0004843">
    <property type="term" value="F:cysteine-type deubiquitinase activity"/>
    <property type="evidence" value="ECO:0007669"/>
    <property type="project" value="UniProtKB-EC"/>
</dbReference>
<dbReference type="GO" id="GO:0071108">
    <property type="term" value="P:protein K48-linked deubiquitination"/>
    <property type="evidence" value="ECO:0007669"/>
    <property type="project" value="TreeGrafter"/>
</dbReference>
<dbReference type="GO" id="GO:0005634">
    <property type="term" value="C:nucleus"/>
    <property type="evidence" value="ECO:0007669"/>
    <property type="project" value="TreeGrafter"/>
</dbReference>
<dbReference type="Gene3D" id="3.30.200.60">
    <property type="entry name" value="Peptidase C65 Otubain, subdomain 1"/>
    <property type="match status" value="1"/>
</dbReference>
<keyword evidence="4" id="KW-0833">Ubl conjugation pathway</keyword>
<evidence type="ECO:0000256" key="1">
    <source>
        <dbReference type="ARBA" id="ARBA00000707"/>
    </source>
</evidence>
<sequence>MQQREEASSLPRAEDVHENGLSQSQAAGHNHQVEEDRDLLTIAQQEEIDSQIAASQPLVGPLEPPSMLLQAYKDNPEKGFVEGVEDLARRYARMRRIRRDGNCFYRAFLFAYLAGLVEEGIEDGRKGEEKEGGGGKGRKRGRKKEWERFSQTVKDSKAWLLTVGYEEVAIDIFWEVFVEELEALPHKSLSDLESTFNEPHGVASYMVWYCRLLTSGYLKKHKEEYEAFLDASYRDMDDFCVREVEPTGKECEQVQIMALVRALGVCVRIEYLDGRALPPGGQLPCHVLPDEWDGGKEEGVPVTLLYRPGHYDLLVK</sequence>
<evidence type="ECO:0000256" key="3">
    <source>
        <dbReference type="ARBA" id="ARBA00022670"/>
    </source>
</evidence>
<keyword evidence="5" id="KW-0378">Hydrolase</keyword>
<evidence type="ECO:0000256" key="2">
    <source>
        <dbReference type="ARBA" id="ARBA00012759"/>
    </source>
</evidence>
<keyword evidence="6" id="KW-0788">Thiol protease</keyword>
<evidence type="ECO:0000256" key="7">
    <source>
        <dbReference type="SAM" id="MobiDB-lite"/>
    </source>
</evidence>
<dbReference type="EMBL" id="AZIL01002041">
    <property type="protein sequence ID" value="EWM22879.1"/>
    <property type="molecule type" value="Genomic_DNA"/>
</dbReference>
<comment type="caution">
    <text evidence="9">The sequence shown here is derived from an EMBL/GenBank/DDBJ whole genome shotgun (WGS) entry which is preliminary data.</text>
</comment>
<dbReference type="SUPFAM" id="SSF54001">
    <property type="entry name" value="Cysteine proteinases"/>
    <property type="match status" value="1"/>
</dbReference>
<dbReference type="EC" id="3.4.19.12" evidence="2"/>
<protein>
    <recommendedName>
        <fullName evidence="2">ubiquitinyl hydrolase 1</fullName>
        <ecNumber evidence="2">3.4.19.12</ecNumber>
    </recommendedName>
</protein>
<feature type="compositionally biased region" description="Basic and acidic residues" evidence="7">
    <location>
        <begin position="1"/>
        <end position="18"/>
    </location>
</feature>
<feature type="region of interest" description="Disordered" evidence="7">
    <location>
        <begin position="1"/>
        <end position="35"/>
    </location>
</feature>
<dbReference type="InterPro" id="IPR042467">
    <property type="entry name" value="Peptidase_C65_otubain_sub2"/>
</dbReference>
<proteinExistence type="predicted"/>